<dbReference type="EMBL" id="BONF01000011">
    <property type="protein sequence ID" value="GIF81097.1"/>
    <property type="molecule type" value="Genomic_DNA"/>
</dbReference>
<dbReference type="SUPFAM" id="SSF46785">
    <property type="entry name" value="Winged helix' DNA-binding domain"/>
    <property type="match status" value="1"/>
</dbReference>
<accession>A0A8J3JIK5</accession>
<dbReference type="AlphaFoldDB" id="A0A8J3JIK5"/>
<dbReference type="GO" id="GO:0006950">
    <property type="term" value="P:response to stress"/>
    <property type="evidence" value="ECO:0007669"/>
    <property type="project" value="TreeGrafter"/>
</dbReference>
<dbReference type="Gene3D" id="1.10.10.10">
    <property type="entry name" value="Winged helix-like DNA-binding domain superfamily/Winged helix DNA-binding domain"/>
    <property type="match status" value="1"/>
</dbReference>
<dbReference type="SMART" id="SM00347">
    <property type="entry name" value="HTH_MARR"/>
    <property type="match status" value="1"/>
</dbReference>
<keyword evidence="3" id="KW-1185">Reference proteome</keyword>
<reference evidence="2 3" key="1">
    <citation type="submission" date="2021-01" db="EMBL/GenBank/DDBJ databases">
        <title>Whole genome shotgun sequence of Catellatospora bangladeshensis NBRC 107357.</title>
        <authorList>
            <person name="Komaki H."/>
            <person name="Tamura T."/>
        </authorList>
    </citation>
    <scope>NUCLEOTIDE SEQUENCE [LARGE SCALE GENOMIC DNA]</scope>
    <source>
        <strain evidence="2 3">NBRC 107357</strain>
    </source>
</reference>
<proteinExistence type="predicted"/>
<dbReference type="PANTHER" id="PTHR33164:SF99">
    <property type="entry name" value="MARR FAMILY REGULATORY PROTEIN"/>
    <property type="match status" value="1"/>
</dbReference>
<evidence type="ECO:0000313" key="3">
    <source>
        <dbReference type="Proteomes" id="UP000601223"/>
    </source>
</evidence>
<evidence type="ECO:0000259" key="1">
    <source>
        <dbReference type="PROSITE" id="PS50995"/>
    </source>
</evidence>
<gene>
    <name evidence="2" type="ORF">Cba03nite_24460</name>
</gene>
<dbReference type="GO" id="GO:0003700">
    <property type="term" value="F:DNA-binding transcription factor activity"/>
    <property type="evidence" value="ECO:0007669"/>
    <property type="project" value="InterPro"/>
</dbReference>
<protein>
    <submittedName>
        <fullName evidence="2">MarR family transcriptional regulator</fullName>
    </submittedName>
</protein>
<dbReference type="PROSITE" id="PS50995">
    <property type="entry name" value="HTH_MARR_2"/>
    <property type="match status" value="1"/>
</dbReference>
<evidence type="ECO:0000313" key="2">
    <source>
        <dbReference type="EMBL" id="GIF81097.1"/>
    </source>
</evidence>
<dbReference type="InterPro" id="IPR036390">
    <property type="entry name" value="WH_DNA-bd_sf"/>
</dbReference>
<dbReference type="InterPro" id="IPR036388">
    <property type="entry name" value="WH-like_DNA-bd_sf"/>
</dbReference>
<dbReference type="InterPro" id="IPR039422">
    <property type="entry name" value="MarR/SlyA-like"/>
</dbReference>
<dbReference type="PRINTS" id="PR00598">
    <property type="entry name" value="HTHMARR"/>
</dbReference>
<comment type="caution">
    <text evidence="2">The sequence shown here is derived from an EMBL/GenBank/DDBJ whole genome shotgun (WGS) entry which is preliminary data.</text>
</comment>
<dbReference type="Proteomes" id="UP000601223">
    <property type="component" value="Unassembled WGS sequence"/>
</dbReference>
<organism evidence="2 3">
    <name type="scientific">Catellatospora bangladeshensis</name>
    <dbReference type="NCBI Taxonomy" id="310355"/>
    <lineage>
        <taxon>Bacteria</taxon>
        <taxon>Bacillati</taxon>
        <taxon>Actinomycetota</taxon>
        <taxon>Actinomycetes</taxon>
        <taxon>Micromonosporales</taxon>
        <taxon>Micromonosporaceae</taxon>
        <taxon>Catellatospora</taxon>
    </lineage>
</organism>
<name>A0A8J3JIK5_9ACTN</name>
<dbReference type="PANTHER" id="PTHR33164">
    <property type="entry name" value="TRANSCRIPTIONAL REGULATOR, MARR FAMILY"/>
    <property type="match status" value="1"/>
</dbReference>
<feature type="domain" description="HTH marR-type" evidence="1">
    <location>
        <begin position="14"/>
        <end position="150"/>
    </location>
</feature>
<dbReference type="Pfam" id="PF12802">
    <property type="entry name" value="MarR_2"/>
    <property type="match status" value="1"/>
</dbReference>
<sequence length="156" mass="17672">MKPVTEPRWLDERQARAWRGYRRMRALLDLQITRDLAADSGLSDADYDVLSNLSEVSPHRLRLTELAATMLWSKSRLSHHLTRMQQRGLVDREECPGDARGSMIVLTEAGLRAIEEAAPHHVESVRRNMIDLLTEEEIAALDTLSHRVVAHLSGEG</sequence>
<dbReference type="InterPro" id="IPR000835">
    <property type="entry name" value="HTH_MarR-typ"/>
</dbReference>